<dbReference type="InterPro" id="IPR035892">
    <property type="entry name" value="C2_domain_sf"/>
</dbReference>
<dbReference type="InterPro" id="IPR031139">
    <property type="entry name" value="RPGRIP1_fam"/>
</dbReference>
<dbReference type="Proteomes" id="UP000001542">
    <property type="component" value="Unassembled WGS sequence"/>
</dbReference>
<keyword evidence="9" id="KW-1185">Reference proteome</keyword>
<comment type="subcellular location">
    <subcellularLocation>
        <location evidence="1">Cell projection</location>
        <location evidence="1">Cilium</location>
    </subcellularLocation>
</comment>
<evidence type="ECO:0000256" key="6">
    <source>
        <dbReference type="SAM" id="Coils"/>
    </source>
</evidence>
<keyword evidence="4" id="KW-0969">Cilium</keyword>
<dbReference type="RefSeq" id="XP_001326286.1">
    <property type="nucleotide sequence ID" value="XM_001326251.1"/>
</dbReference>
<dbReference type="PANTHER" id="PTHR14240">
    <property type="entry name" value="RETINITIS PIGMENTOSA GTPASE REGULATOR-INTERACTING PROTEIN"/>
    <property type="match status" value="1"/>
</dbReference>
<proteinExistence type="inferred from homology"/>
<dbReference type="SMR" id="A2E004"/>
<reference evidence="8" key="2">
    <citation type="journal article" date="2007" name="Science">
        <title>Draft genome sequence of the sexually transmitted pathogen Trichomonas vaginalis.</title>
        <authorList>
            <person name="Carlton J.M."/>
            <person name="Hirt R.P."/>
            <person name="Silva J.C."/>
            <person name="Delcher A.L."/>
            <person name="Schatz M."/>
            <person name="Zhao Q."/>
            <person name="Wortman J.R."/>
            <person name="Bidwell S.L."/>
            <person name="Alsmark U.C.M."/>
            <person name="Besteiro S."/>
            <person name="Sicheritz-Ponten T."/>
            <person name="Noel C.J."/>
            <person name="Dacks J.B."/>
            <person name="Foster P.G."/>
            <person name="Simillion C."/>
            <person name="Van de Peer Y."/>
            <person name="Miranda-Saavedra D."/>
            <person name="Barton G.J."/>
            <person name="Westrop G.D."/>
            <person name="Mueller S."/>
            <person name="Dessi D."/>
            <person name="Fiori P.L."/>
            <person name="Ren Q."/>
            <person name="Paulsen I."/>
            <person name="Zhang H."/>
            <person name="Bastida-Corcuera F.D."/>
            <person name="Simoes-Barbosa A."/>
            <person name="Brown M.T."/>
            <person name="Hayes R.D."/>
            <person name="Mukherjee M."/>
            <person name="Okumura C.Y."/>
            <person name="Schneider R."/>
            <person name="Smith A.J."/>
            <person name="Vanacova S."/>
            <person name="Villalvazo M."/>
            <person name="Haas B.J."/>
            <person name="Pertea M."/>
            <person name="Feldblyum T.V."/>
            <person name="Utterback T.R."/>
            <person name="Shu C.L."/>
            <person name="Osoegawa K."/>
            <person name="de Jong P.J."/>
            <person name="Hrdy I."/>
            <person name="Horvathova L."/>
            <person name="Zubacova Z."/>
            <person name="Dolezal P."/>
            <person name="Malik S.B."/>
            <person name="Logsdon J.M. Jr."/>
            <person name="Henze K."/>
            <person name="Gupta A."/>
            <person name="Wang C.C."/>
            <person name="Dunne R.L."/>
            <person name="Upcroft J.A."/>
            <person name="Upcroft P."/>
            <person name="White O."/>
            <person name="Salzberg S.L."/>
            <person name="Tang P."/>
            <person name="Chiu C.-H."/>
            <person name="Lee Y.-S."/>
            <person name="Embley T.M."/>
            <person name="Coombs G.H."/>
            <person name="Mottram J.C."/>
            <person name="Tachezy J."/>
            <person name="Fraser-Liggett C.M."/>
            <person name="Johnson P.J."/>
        </authorList>
    </citation>
    <scope>NUCLEOTIDE SEQUENCE [LARGE SCALE GENOMIC DNA]</scope>
    <source>
        <strain evidence="8">G3</strain>
    </source>
</reference>
<dbReference type="EMBL" id="DS113276">
    <property type="protein sequence ID" value="EAY14063.1"/>
    <property type="molecule type" value="Genomic_DNA"/>
</dbReference>
<organism evidence="8 9">
    <name type="scientific">Trichomonas vaginalis (strain ATCC PRA-98 / G3)</name>
    <dbReference type="NCBI Taxonomy" id="412133"/>
    <lineage>
        <taxon>Eukaryota</taxon>
        <taxon>Metamonada</taxon>
        <taxon>Parabasalia</taxon>
        <taxon>Trichomonadida</taxon>
        <taxon>Trichomonadidae</taxon>
        <taxon>Trichomonas</taxon>
    </lineage>
</organism>
<comment type="similarity">
    <text evidence="2">Belongs to the RPGRIP1 family.</text>
</comment>
<dbReference type="GO" id="GO:0005856">
    <property type="term" value="C:cytoskeleton"/>
    <property type="evidence" value="ECO:0007669"/>
    <property type="project" value="UniProtKB-ARBA"/>
</dbReference>
<dbReference type="VEuPathDB" id="TrichDB:TVAGG3_0535960"/>
<dbReference type="InParanoid" id="A2E004"/>
<evidence type="ECO:0000256" key="1">
    <source>
        <dbReference type="ARBA" id="ARBA00004138"/>
    </source>
</evidence>
<sequence>MEVFRNRLISEYTRDELEELFLVRCDQLDQKASEIAKLEQKASDISGKLTRIKQDINDTTKQRVKFDGKLAPTAYRVSQVAVKELKDQIAELEIELGKKNLEKDAVAREVAYFKSLLNFPAKLRTDKSSKFNPTKTIEDLLAMLADLSSRNTDPLVVNRLLAASYILQNNLKAAEEPMRKILELIGESSLPVFESIDMRKEIKEREDQIEKLRHDLAVLQAQQDKLSQEHNDRLKQYQLDAERNQEKYRELMDLHHKKEKMEADAARLAELEIIADGLRKEIELLKQQRDKLIEDNADRKNKLRDELQKLIDQMQKELEDLKAHIDALRKSNAEIENQKNSLQQTYENALEKRADTIDGLNKLQEEYRALRARFVKLMSGTNEDPFENQRFIDFINGMIERNWSFNTVRKYLAHIESIDGKLEQLDAKIAKYQPIKEQLTKQIADKTRLVKELEAELDARHISHAGAVAEAQRTEFKYQNGASHINITAAKQFELEENQTAIILSFLEFTLDKSFLGSQNCKLFLTVDFYDCKQEQTNFIDKFDTTFNTDLLFKVKNDFILRDYLKDTKIPVKLWKATGMKFTEVANTTIAMFPFLDGVPSFSASSVLMDKNEKPVGNINYEAQIYIPLLQ</sequence>
<evidence type="ECO:0000256" key="3">
    <source>
        <dbReference type="ARBA" id="ARBA00023054"/>
    </source>
</evidence>
<evidence type="ECO:0000256" key="5">
    <source>
        <dbReference type="ARBA" id="ARBA00023273"/>
    </source>
</evidence>
<evidence type="ECO:0000256" key="2">
    <source>
        <dbReference type="ARBA" id="ARBA00006042"/>
    </source>
</evidence>
<dbReference type="GO" id="GO:0035869">
    <property type="term" value="C:ciliary transition zone"/>
    <property type="evidence" value="ECO:0000318"/>
    <property type="project" value="GO_Central"/>
</dbReference>
<dbReference type="STRING" id="5722.A2E004"/>
<evidence type="ECO:0000313" key="9">
    <source>
        <dbReference type="Proteomes" id="UP000001542"/>
    </source>
</evidence>
<dbReference type="GO" id="GO:1905515">
    <property type="term" value="P:non-motile cilium assembly"/>
    <property type="evidence" value="ECO:0000318"/>
    <property type="project" value="GO_Central"/>
</dbReference>
<protein>
    <recommendedName>
        <fullName evidence="7">RPGR-interacting protein 1 first C2 domain-containing protein</fullName>
    </recommendedName>
</protein>
<dbReference type="Gene3D" id="2.60.40.150">
    <property type="entry name" value="C2 domain"/>
    <property type="match status" value="1"/>
</dbReference>
<evidence type="ECO:0000313" key="8">
    <source>
        <dbReference type="EMBL" id="EAY14063.1"/>
    </source>
</evidence>
<dbReference type="Pfam" id="PF11618">
    <property type="entry name" value="C2-C2_1"/>
    <property type="match status" value="1"/>
</dbReference>
<reference evidence="8" key="1">
    <citation type="submission" date="2006-10" db="EMBL/GenBank/DDBJ databases">
        <authorList>
            <person name="Amadeo P."/>
            <person name="Zhao Q."/>
            <person name="Wortman J."/>
            <person name="Fraser-Liggett C."/>
            <person name="Carlton J."/>
        </authorList>
    </citation>
    <scope>NUCLEOTIDE SEQUENCE</scope>
    <source>
        <strain evidence="8">G3</strain>
    </source>
</reference>
<keyword evidence="5" id="KW-0966">Cell projection</keyword>
<dbReference type="AlphaFoldDB" id="A2E004"/>
<evidence type="ECO:0000259" key="7">
    <source>
        <dbReference type="Pfam" id="PF11618"/>
    </source>
</evidence>
<evidence type="ECO:0000256" key="4">
    <source>
        <dbReference type="ARBA" id="ARBA00023069"/>
    </source>
</evidence>
<keyword evidence="3 6" id="KW-0175">Coiled coil</keyword>
<accession>A2E004</accession>
<dbReference type="PANTHER" id="PTHR14240:SF1">
    <property type="entry name" value="PROTEIN FANTOM-RELATED"/>
    <property type="match status" value="1"/>
</dbReference>
<dbReference type="SUPFAM" id="SSF49562">
    <property type="entry name" value="C2 domain (Calcium/lipid-binding domain, CaLB)"/>
    <property type="match status" value="1"/>
</dbReference>
<dbReference type="InterPro" id="IPR021656">
    <property type="entry name" value="C2-C2_1"/>
</dbReference>
<name>A2E004_TRIV3</name>
<dbReference type="VEuPathDB" id="TrichDB:TVAG_478880"/>
<dbReference type="OrthoDB" id="10264724at2759"/>
<feature type="domain" description="RPGR-interacting protein 1 first C2" evidence="7">
    <location>
        <begin position="495"/>
        <end position="625"/>
    </location>
</feature>
<gene>
    <name evidence="8" type="ORF">TVAG_478880</name>
</gene>
<feature type="coiled-coil region" evidence="6">
    <location>
        <begin position="195"/>
        <end position="380"/>
    </location>
</feature>
<dbReference type="KEGG" id="tva:4772051"/>
<feature type="coiled-coil region" evidence="6">
    <location>
        <begin position="28"/>
        <end position="109"/>
    </location>
</feature>